<organism evidence="1 2">
    <name type="scientific">Cercophora newfieldiana</name>
    <dbReference type="NCBI Taxonomy" id="92897"/>
    <lineage>
        <taxon>Eukaryota</taxon>
        <taxon>Fungi</taxon>
        <taxon>Dikarya</taxon>
        <taxon>Ascomycota</taxon>
        <taxon>Pezizomycotina</taxon>
        <taxon>Sordariomycetes</taxon>
        <taxon>Sordariomycetidae</taxon>
        <taxon>Sordariales</taxon>
        <taxon>Lasiosphaeriaceae</taxon>
        <taxon>Cercophora</taxon>
    </lineage>
</organism>
<name>A0AA39YC28_9PEZI</name>
<keyword evidence="2" id="KW-1185">Reference proteome</keyword>
<comment type="caution">
    <text evidence="1">The sequence shown here is derived from an EMBL/GenBank/DDBJ whole genome shotgun (WGS) entry which is preliminary data.</text>
</comment>
<proteinExistence type="predicted"/>
<evidence type="ECO:0000313" key="2">
    <source>
        <dbReference type="Proteomes" id="UP001174936"/>
    </source>
</evidence>
<sequence length="71" mass="7963">MEPMETDFVDYESEWEGCSDTDPIPGRVEAAPAFSNPPADHMLLTTKYDTLDALMDDLYEFSASAHFSVIK</sequence>
<protein>
    <submittedName>
        <fullName evidence="1">Uncharacterized protein</fullName>
    </submittedName>
</protein>
<dbReference type="AlphaFoldDB" id="A0AA39YC28"/>
<dbReference type="Proteomes" id="UP001174936">
    <property type="component" value="Unassembled WGS sequence"/>
</dbReference>
<reference evidence="1" key="1">
    <citation type="submission" date="2023-06" db="EMBL/GenBank/DDBJ databases">
        <title>Genome-scale phylogeny and comparative genomics of the fungal order Sordariales.</title>
        <authorList>
            <consortium name="Lawrence Berkeley National Laboratory"/>
            <person name="Hensen N."/>
            <person name="Bonometti L."/>
            <person name="Westerberg I."/>
            <person name="Brannstrom I.O."/>
            <person name="Guillou S."/>
            <person name="Cros-Aarteil S."/>
            <person name="Calhoun S."/>
            <person name="Haridas S."/>
            <person name="Kuo A."/>
            <person name="Mondo S."/>
            <person name="Pangilinan J."/>
            <person name="Riley R."/>
            <person name="Labutti K."/>
            <person name="Andreopoulos B."/>
            <person name="Lipzen A."/>
            <person name="Chen C."/>
            <person name="Yanf M."/>
            <person name="Daum C."/>
            <person name="Ng V."/>
            <person name="Clum A."/>
            <person name="Steindorff A."/>
            <person name="Ohm R."/>
            <person name="Martin F."/>
            <person name="Silar P."/>
            <person name="Natvig D."/>
            <person name="Lalanne C."/>
            <person name="Gautier V."/>
            <person name="Ament-Velasquez S.L."/>
            <person name="Kruys A."/>
            <person name="Hutchinson M.I."/>
            <person name="Powell A.J."/>
            <person name="Barry K."/>
            <person name="Miller A.N."/>
            <person name="Grigoriev I.V."/>
            <person name="Debuchy R."/>
            <person name="Gladieux P."/>
            <person name="Thoren M.H."/>
            <person name="Johannesson H."/>
        </authorList>
    </citation>
    <scope>NUCLEOTIDE SEQUENCE</scope>
    <source>
        <strain evidence="1">SMH2532-1</strain>
    </source>
</reference>
<evidence type="ECO:0000313" key="1">
    <source>
        <dbReference type="EMBL" id="KAK0649788.1"/>
    </source>
</evidence>
<dbReference type="EMBL" id="JAULSV010000003">
    <property type="protein sequence ID" value="KAK0649788.1"/>
    <property type="molecule type" value="Genomic_DNA"/>
</dbReference>
<accession>A0AA39YC28</accession>
<gene>
    <name evidence="1" type="ORF">B0T16DRAFT_457165</name>
</gene>